<reference evidence="1 2" key="1">
    <citation type="submission" date="2017-07" db="EMBL/GenBank/DDBJ databases">
        <title>Draft genome of Ochrobactrum lupini type strain LUP21.</title>
        <authorList>
            <person name="Krzyzanowska D.M."/>
            <person name="Jafra S."/>
        </authorList>
    </citation>
    <scope>NUCLEOTIDE SEQUENCE [LARGE SCALE GENOMIC DNA]</scope>
    <source>
        <strain evidence="1 2">LUP21</strain>
    </source>
</reference>
<accession>A0A256GXT7</accession>
<gene>
    <name evidence="1" type="ORF">CES86_0389</name>
</gene>
<protein>
    <submittedName>
        <fullName evidence="1">Uncharacterized protein</fullName>
    </submittedName>
</protein>
<evidence type="ECO:0000313" key="1">
    <source>
        <dbReference type="EMBL" id="OYR32034.1"/>
    </source>
</evidence>
<proteinExistence type="predicted"/>
<dbReference type="Proteomes" id="UP000216363">
    <property type="component" value="Unassembled WGS sequence"/>
</dbReference>
<name>A0A256GXT7_9HYPH</name>
<dbReference type="EMBL" id="NNRN01000031">
    <property type="protein sequence ID" value="OYR32034.1"/>
    <property type="molecule type" value="Genomic_DNA"/>
</dbReference>
<comment type="caution">
    <text evidence="1">The sequence shown here is derived from an EMBL/GenBank/DDBJ whole genome shotgun (WGS) entry which is preliminary data.</text>
</comment>
<organism evidence="1 2">
    <name type="scientific">Brucella lupini</name>
    <dbReference type="NCBI Taxonomy" id="255457"/>
    <lineage>
        <taxon>Bacteria</taxon>
        <taxon>Pseudomonadati</taxon>
        <taxon>Pseudomonadota</taxon>
        <taxon>Alphaproteobacteria</taxon>
        <taxon>Hyphomicrobiales</taxon>
        <taxon>Brucellaceae</taxon>
        <taxon>Brucella/Ochrobactrum group</taxon>
        <taxon>Brucella</taxon>
    </lineage>
</organism>
<evidence type="ECO:0000313" key="2">
    <source>
        <dbReference type="Proteomes" id="UP000216363"/>
    </source>
</evidence>
<dbReference type="AlphaFoldDB" id="A0A256GXT7"/>
<sequence>MLRGRAPTGIRVPRVPGIFSISQDVISIIRISDFLECTFPHSSALTWKRAANMSGYIRFAECFNRRAVQALLH</sequence>